<dbReference type="PANTHER" id="PTHR43434:SF25">
    <property type="entry name" value="PHOSPHOGLYCOLATE PHOSPHATASE"/>
    <property type="match status" value="1"/>
</dbReference>
<dbReference type="SFLD" id="SFLDS00003">
    <property type="entry name" value="Haloacid_Dehalogenase"/>
    <property type="match status" value="1"/>
</dbReference>
<dbReference type="InterPro" id="IPR050155">
    <property type="entry name" value="HAD-like_hydrolase_sf"/>
</dbReference>
<dbReference type="EMBL" id="QSIO01000001">
    <property type="protein sequence ID" value="RHC96061.1"/>
    <property type="molecule type" value="Genomic_DNA"/>
</dbReference>
<keyword evidence="1" id="KW-0378">Hydrolase</keyword>
<dbReference type="GO" id="GO:0006281">
    <property type="term" value="P:DNA repair"/>
    <property type="evidence" value="ECO:0007669"/>
    <property type="project" value="TreeGrafter"/>
</dbReference>
<dbReference type="GO" id="GO:0008967">
    <property type="term" value="F:phosphoglycolate phosphatase activity"/>
    <property type="evidence" value="ECO:0007669"/>
    <property type="project" value="TreeGrafter"/>
</dbReference>
<comment type="caution">
    <text evidence="1">The sequence shown here is derived from an EMBL/GenBank/DDBJ whole genome shotgun (WGS) entry which is preliminary data.</text>
</comment>
<dbReference type="Pfam" id="PF13419">
    <property type="entry name" value="HAD_2"/>
    <property type="match status" value="1"/>
</dbReference>
<dbReference type="SFLD" id="SFLDG01129">
    <property type="entry name" value="C1.5:_HAD__Beta-PGM__Phosphata"/>
    <property type="match status" value="1"/>
</dbReference>
<dbReference type="InterPro" id="IPR036412">
    <property type="entry name" value="HAD-like_sf"/>
</dbReference>
<dbReference type="RefSeq" id="WP_118095391.1">
    <property type="nucleotide sequence ID" value="NZ_CP134147.1"/>
</dbReference>
<dbReference type="InterPro" id="IPR023214">
    <property type="entry name" value="HAD_sf"/>
</dbReference>
<name>A0A414CMA9_STRPA</name>
<dbReference type="PANTHER" id="PTHR43434">
    <property type="entry name" value="PHOSPHOGLYCOLATE PHOSPHATASE"/>
    <property type="match status" value="1"/>
</dbReference>
<proteinExistence type="predicted"/>
<evidence type="ECO:0000313" key="2">
    <source>
        <dbReference type="Proteomes" id="UP000285773"/>
    </source>
</evidence>
<organism evidence="1 2">
    <name type="scientific">Streptococcus parasanguinis</name>
    <dbReference type="NCBI Taxonomy" id="1318"/>
    <lineage>
        <taxon>Bacteria</taxon>
        <taxon>Bacillati</taxon>
        <taxon>Bacillota</taxon>
        <taxon>Bacilli</taxon>
        <taxon>Lactobacillales</taxon>
        <taxon>Streptococcaceae</taxon>
        <taxon>Streptococcus</taxon>
    </lineage>
</organism>
<dbReference type="SUPFAM" id="SSF56784">
    <property type="entry name" value="HAD-like"/>
    <property type="match status" value="1"/>
</dbReference>
<dbReference type="InterPro" id="IPR023198">
    <property type="entry name" value="PGP-like_dom2"/>
</dbReference>
<dbReference type="Proteomes" id="UP000285773">
    <property type="component" value="Unassembled WGS sequence"/>
</dbReference>
<dbReference type="Gene3D" id="3.40.50.1000">
    <property type="entry name" value="HAD superfamily/HAD-like"/>
    <property type="match status" value="1"/>
</dbReference>
<evidence type="ECO:0000313" key="1">
    <source>
        <dbReference type="EMBL" id="RHC96061.1"/>
    </source>
</evidence>
<dbReference type="Gene3D" id="1.10.150.240">
    <property type="entry name" value="Putative phosphatase, domain 2"/>
    <property type="match status" value="1"/>
</dbReference>
<protein>
    <submittedName>
        <fullName evidence="1">HAD family hydrolase</fullName>
    </submittedName>
</protein>
<accession>A0A414CMA9</accession>
<dbReference type="NCBIfam" id="TIGR01549">
    <property type="entry name" value="HAD-SF-IA-v1"/>
    <property type="match status" value="1"/>
</dbReference>
<dbReference type="GO" id="GO:0005829">
    <property type="term" value="C:cytosol"/>
    <property type="evidence" value="ECO:0007669"/>
    <property type="project" value="TreeGrafter"/>
</dbReference>
<reference evidence="1 2" key="1">
    <citation type="submission" date="2018-08" db="EMBL/GenBank/DDBJ databases">
        <title>A genome reference for cultivated species of the human gut microbiota.</title>
        <authorList>
            <person name="Zou Y."/>
            <person name="Xue W."/>
            <person name="Luo G."/>
        </authorList>
    </citation>
    <scope>NUCLEOTIDE SEQUENCE [LARGE SCALE GENOMIC DNA]</scope>
    <source>
        <strain evidence="1 2">AM33-3BH</strain>
    </source>
</reference>
<dbReference type="AlphaFoldDB" id="A0A414CMA9"/>
<dbReference type="InterPro" id="IPR006439">
    <property type="entry name" value="HAD-SF_hydro_IA"/>
</dbReference>
<sequence length="187" mass="21163">MNYHDFIWDLGGTLLDNYETSTNAFVATLKDFHIQADHDSVYAALKISTQDAIQTFAPHISNFRTEYKKKEALGLQEPVLFEGAKELLEEIQAHGGRHFLVSHRDRQVLTLLDQTGIAPFFTEIVTADEGFPRKPDPASMLYLKEKYGIQDGLVIGDRPIDIEAGKAAGFSTYLFDTMPHLHQFIFE</sequence>
<gene>
    <name evidence="1" type="ORF">DW820_02750</name>
</gene>
<dbReference type="InterPro" id="IPR041492">
    <property type="entry name" value="HAD_2"/>
</dbReference>